<keyword evidence="3" id="KW-1185">Reference proteome</keyword>
<reference evidence="2 3" key="1">
    <citation type="submission" date="2013-12" db="EMBL/GenBank/DDBJ databases">
        <title>Draft genome of the parsitic nematode Ancylostoma duodenale.</title>
        <authorList>
            <person name="Mitreva M."/>
        </authorList>
    </citation>
    <scope>NUCLEOTIDE SEQUENCE [LARGE SCALE GENOMIC DNA]</scope>
    <source>
        <strain evidence="2 3">Zhejiang</strain>
    </source>
</reference>
<evidence type="ECO:0000313" key="3">
    <source>
        <dbReference type="Proteomes" id="UP000054047"/>
    </source>
</evidence>
<dbReference type="EMBL" id="KN767740">
    <property type="protein sequence ID" value="KIH47420.1"/>
    <property type="molecule type" value="Genomic_DNA"/>
</dbReference>
<name>A0A0C2FFQ3_9BILA</name>
<evidence type="ECO:0000256" key="1">
    <source>
        <dbReference type="SAM" id="SignalP"/>
    </source>
</evidence>
<organism evidence="2 3">
    <name type="scientific">Ancylostoma duodenale</name>
    <dbReference type="NCBI Taxonomy" id="51022"/>
    <lineage>
        <taxon>Eukaryota</taxon>
        <taxon>Metazoa</taxon>
        <taxon>Ecdysozoa</taxon>
        <taxon>Nematoda</taxon>
        <taxon>Chromadorea</taxon>
        <taxon>Rhabditida</taxon>
        <taxon>Rhabditina</taxon>
        <taxon>Rhabditomorpha</taxon>
        <taxon>Strongyloidea</taxon>
        <taxon>Ancylostomatidae</taxon>
        <taxon>Ancylostomatinae</taxon>
        <taxon>Ancylostoma</taxon>
    </lineage>
</organism>
<feature type="chain" id="PRO_5002160594" description="SXP/RAL-2 family protein Ani s 5-like cation-binding domain-containing protein" evidence="1">
    <location>
        <begin position="18"/>
        <end position="132"/>
    </location>
</feature>
<keyword evidence="1" id="KW-0732">Signal</keyword>
<evidence type="ECO:0008006" key="4">
    <source>
        <dbReference type="Google" id="ProtNLM"/>
    </source>
</evidence>
<gene>
    <name evidence="2" type="ORF">ANCDUO_22520</name>
</gene>
<dbReference type="Proteomes" id="UP000054047">
    <property type="component" value="Unassembled WGS sequence"/>
</dbReference>
<dbReference type="OrthoDB" id="5882935at2759"/>
<feature type="signal peptide" evidence="1">
    <location>
        <begin position="1"/>
        <end position="17"/>
    </location>
</feature>
<evidence type="ECO:0000313" key="2">
    <source>
        <dbReference type="EMBL" id="KIH47420.1"/>
    </source>
</evidence>
<dbReference type="AlphaFoldDB" id="A0A0C2FFQ3"/>
<accession>A0A0C2FFQ3</accession>
<sequence>MWMIAIAVALLYAFNEAKIVHYIPKYVTLLFVNKVSPKALYEYLRLTANKYAIIREMREEALEWGEKYGKEVEEFYKKQDKKAQEMEKKIIAILEEAPKAYREYLALYDDSKTPKQVDMEWRKMKFERPEVS</sequence>
<proteinExistence type="predicted"/>
<protein>
    <recommendedName>
        <fullName evidence="4">SXP/RAL-2 family protein Ani s 5-like cation-binding domain-containing protein</fullName>
    </recommendedName>
</protein>